<accession>A0A5B0NJQ5</accession>
<protein>
    <submittedName>
        <fullName evidence="2">Uncharacterized protein</fullName>
    </submittedName>
</protein>
<evidence type="ECO:0000313" key="3">
    <source>
        <dbReference type="Proteomes" id="UP000324748"/>
    </source>
</evidence>
<evidence type="ECO:0000256" key="1">
    <source>
        <dbReference type="SAM" id="MobiDB-lite"/>
    </source>
</evidence>
<dbReference type="Proteomes" id="UP000324748">
    <property type="component" value="Unassembled WGS sequence"/>
</dbReference>
<evidence type="ECO:0000313" key="2">
    <source>
        <dbReference type="EMBL" id="KAA1089525.1"/>
    </source>
</evidence>
<sequence>MTEFVETWPRFVPVSLHLDMLYSMLLTGGDSGGPRQVPQLEARAPPKFGPSPIITP</sequence>
<proteinExistence type="predicted"/>
<dbReference type="AlphaFoldDB" id="A0A5B0NJQ5"/>
<keyword evidence="3" id="KW-1185">Reference proteome</keyword>
<feature type="region of interest" description="Disordered" evidence="1">
    <location>
        <begin position="32"/>
        <end position="56"/>
    </location>
</feature>
<feature type="compositionally biased region" description="Pro residues" evidence="1">
    <location>
        <begin position="47"/>
        <end position="56"/>
    </location>
</feature>
<comment type="caution">
    <text evidence="2">The sequence shown here is derived from an EMBL/GenBank/DDBJ whole genome shotgun (WGS) entry which is preliminary data.</text>
</comment>
<reference evidence="2 3" key="1">
    <citation type="submission" date="2019-05" db="EMBL/GenBank/DDBJ databases">
        <title>Emergence of the Ug99 lineage of the wheat stem rust pathogen through somatic hybridization.</title>
        <authorList>
            <person name="Li F."/>
            <person name="Upadhyaya N.M."/>
            <person name="Sperschneider J."/>
            <person name="Matny O."/>
            <person name="Nguyen-Phuc H."/>
            <person name="Mago R."/>
            <person name="Raley C."/>
            <person name="Miller M.E."/>
            <person name="Silverstein K.A.T."/>
            <person name="Henningsen E."/>
            <person name="Hirsch C.D."/>
            <person name="Visser B."/>
            <person name="Pretorius Z.A."/>
            <person name="Steffenson B.J."/>
            <person name="Schwessinger B."/>
            <person name="Dodds P.N."/>
            <person name="Figueroa M."/>
        </authorList>
    </citation>
    <scope>NUCLEOTIDE SEQUENCE [LARGE SCALE GENOMIC DNA]</scope>
    <source>
        <strain evidence="2">21-0</strain>
    </source>
</reference>
<name>A0A5B0NJQ5_PUCGR</name>
<gene>
    <name evidence="2" type="ORF">PGT21_020934</name>
</gene>
<organism evidence="2 3">
    <name type="scientific">Puccinia graminis f. sp. tritici</name>
    <dbReference type="NCBI Taxonomy" id="56615"/>
    <lineage>
        <taxon>Eukaryota</taxon>
        <taxon>Fungi</taxon>
        <taxon>Dikarya</taxon>
        <taxon>Basidiomycota</taxon>
        <taxon>Pucciniomycotina</taxon>
        <taxon>Pucciniomycetes</taxon>
        <taxon>Pucciniales</taxon>
        <taxon>Pucciniaceae</taxon>
        <taxon>Puccinia</taxon>
    </lineage>
</organism>
<dbReference type="EMBL" id="VSWC01000093">
    <property type="protein sequence ID" value="KAA1089525.1"/>
    <property type="molecule type" value="Genomic_DNA"/>
</dbReference>